<feature type="transmembrane region" description="Helical" evidence="1">
    <location>
        <begin position="36"/>
        <end position="57"/>
    </location>
</feature>
<accession>A0A2S8GCZ0</accession>
<dbReference type="Proteomes" id="UP000237819">
    <property type="component" value="Unassembled WGS sequence"/>
</dbReference>
<feature type="transmembrane region" description="Helical" evidence="1">
    <location>
        <begin position="12"/>
        <end position="30"/>
    </location>
</feature>
<evidence type="ECO:0000313" key="2">
    <source>
        <dbReference type="EMBL" id="PQO42121.1"/>
    </source>
</evidence>
<protein>
    <submittedName>
        <fullName evidence="2">Uncharacterized protein</fullName>
    </submittedName>
</protein>
<sequence>MTSTRKPLFQVGMAEMIGVLSVFSIVFGAMWAPTAIFQTVLLLVLVLVAVMLTVAVSGKGVSRVFAQGFVAWAAVYLLAFVMMESRLEVFHRREIPLPTTVLWGELQLHISEFRYRHHESQAYSNVISRGNYGEIFDASGNLVGRMHNGIAKGQLGVDTEIAPTSGVFYVTGQLLWVLGLGYLIGKFAVGFRRYQENVQSAAASDKDLASDG</sequence>
<evidence type="ECO:0000256" key="1">
    <source>
        <dbReference type="SAM" id="Phobius"/>
    </source>
</evidence>
<feature type="transmembrane region" description="Helical" evidence="1">
    <location>
        <begin position="64"/>
        <end position="83"/>
    </location>
</feature>
<evidence type="ECO:0000313" key="3">
    <source>
        <dbReference type="Proteomes" id="UP000237819"/>
    </source>
</evidence>
<comment type="caution">
    <text evidence="2">The sequence shown here is derived from an EMBL/GenBank/DDBJ whole genome shotgun (WGS) entry which is preliminary data.</text>
</comment>
<name>A0A2S8GCZ0_9BACT</name>
<proteinExistence type="predicted"/>
<dbReference type="EMBL" id="PUHZ01000025">
    <property type="protein sequence ID" value="PQO42121.1"/>
    <property type="molecule type" value="Genomic_DNA"/>
</dbReference>
<reference evidence="2 3" key="1">
    <citation type="submission" date="2018-02" db="EMBL/GenBank/DDBJ databases">
        <title>Comparative genomes isolates from brazilian mangrove.</title>
        <authorList>
            <person name="Araujo J.E."/>
            <person name="Taketani R.G."/>
            <person name="Silva M.C.P."/>
            <person name="Loureco M.V."/>
            <person name="Andreote F.D."/>
        </authorList>
    </citation>
    <scope>NUCLEOTIDE SEQUENCE [LARGE SCALE GENOMIC DNA]</scope>
    <source>
        <strain evidence="2 3">Nap-Phe MGV</strain>
    </source>
</reference>
<gene>
    <name evidence="2" type="ORF">C5Y93_27630</name>
</gene>
<keyword evidence="1" id="KW-0472">Membrane</keyword>
<organism evidence="2 3">
    <name type="scientific">Blastopirellula marina</name>
    <dbReference type="NCBI Taxonomy" id="124"/>
    <lineage>
        <taxon>Bacteria</taxon>
        <taxon>Pseudomonadati</taxon>
        <taxon>Planctomycetota</taxon>
        <taxon>Planctomycetia</taxon>
        <taxon>Pirellulales</taxon>
        <taxon>Pirellulaceae</taxon>
        <taxon>Blastopirellula</taxon>
    </lineage>
</organism>
<dbReference type="AlphaFoldDB" id="A0A2S8GCZ0"/>
<dbReference type="RefSeq" id="WP_105338703.1">
    <property type="nucleotide sequence ID" value="NZ_PUHZ01000025.1"/>
</dbReference>
<keyword evidence="1" id="KW-0812">Transmembrane</keyword>
<dbReference type="OrthoDB" id="290881at2"/>
<keyword evidence="1" id="KW-1133">Transmembrane helix</keyword>
<feature type="transmembrane region" description="Helical" evidence="1">
    <location>
        <begin position="166"/>
        <end position="185"/>
    </location>
</feature>